<feature type="region of interest" description="Disordered" evidence="11">
    <location>
        <begin position="345"/>
        <end position="385"/>
    </location>
</feature>
<dbReference type="GO" id="GO:0061630">
    <property type="term" value="F:ubiquitin protein ligase activity"/>
    <property type="evidence" value="ECO:0007669"/>
    <property type="project" value="UniProtKB-EC"/>
</dbReference>
<gene>
    <name evidence="15" type="ORF">VNI00_008283</name>
</gene>
<feature type="compositionally biased region" description="Low complexity" evidence="11">
    <location>
        <begin position="251"/>
        <end position="265"/>
    </location>
</feature>
<dbReference type="Pfam" id="PF00168">
    <property type="entry name" value="C2"/>
    <property type="match status" value="1"/>
</dbReference>
<feature type="domain" description="WW" evidence="13">
    <location>
        <begin position="277"/>
        <end position="310"/>
    </location>
</feature>
<keyword evidence="5 8" id="KW-0808">Transferase</keyword>
<dbReference type="CDD" id="cd00201">
    <property type="entry name" value="WW"/>
    <property type="match status" value="3"/>
</dbReference>
<dbReference type="AlphaFoldDB" id="A0AAW0CZJ3"/>
<dbReference type="FunFam" id="3.30.2160.10:FF:000001">
    <property type="entry name" value="E3 ubiquitin-protein ligase NEDD4-like"/>
    <property type="match status" value="1"/>
</dbReference>
<dbReference type="PROSITE" id="PS01159">
    <property type="entry name" value="WW_DOMAIN_1"/>
    <property type="match status" value="3"/>
</dbReference>
<feature type="region of interest" description="Disordered" evidence="11">
    <location>
        <begin position="301"/>
        <end position="330"/>
    </location>
</feature>
<sequence length="859" mass="95746">MSTAPSASRTKNIRVTVVAADGLSKRDVFRLPDPFAVITVDAEQTHTTSVMKKTLNPYWNESFDISVKDSSVVAVQIFDQRKFKRKDQGFLGVVNVRVSDVLDLELGGHEMLTLDLKKSNDNLVVHGKLIIYLSTNVSQPITNPGPSQVSSLNTAFDNMGLSPNSASSPAASTANLTEAQPPSASLSRTPSSHATADNASSQPTASDTPTTTTSTTTPPGDLQNSASSPSSRPVSSTGPPPPPAAAPPPAVTTNPASTASTNNTPMRNFNPNVDQYGPLPPGWERRIDPLGRTYYVDHNTRSTTWNRPSQSAAVNNNAADNETNAARDQHSRRILADDLLEANNTAAGGAGGGAGNRNSTPPAAPVTTPTNNATTPGAGSLPHGWEERFTLEGRPYYVDHNTRTTTWVDPRRQAIIRVMSPNGQGSTLQPQAISQLGPLPSGWEMRLTSTARVYFVDHNTKTTTWDDPRLPSTLDANVPQYKRDFRRKLIYFRSQPAMRAQPGNCQIKIRRNHIFEDSYAEIMRQTPNDLKKRLMIKFDGEDGLDYGGLSREFFFLLSHEMFNPFYCLFEYSAHDNYTLQINPASGVNPEHLNYFKFIGRCLGLGIFHRRFLDAYFIVSFYKMILKKKVTLSDLESVDAELHRGMTWMLENDITDIIDETFTTTEERFGEMVTIELRPGGEDIPVTEENKKEYVDAIVEYRISKRVKEQFDAFMSGFSELIPQDLITVFDERELELLIGGMSEIDVDDWTKFTDYRGYEMDDEVIQWFWKCVRSWPPERKSRLLQFATGTSRIPVNGFKDLQGSDGPRRFTIEKSGDPSQLPKSHTCFNRIDLPPYKDYASLEQKLTLAVEETVGFGQE</sequence>
<feature type="compositionally biased region" description="Low complexity" evidence="11">
    <location>
        <begin position="365"/>
        <end position="379"/>
    </location>
</feature>
<evidence type="ECO:0000313" key="15">
    <source>
        <dbReference type="EMBL" id="KAK7043672.1"/>
    </source>
</evidence>
<feature type="domain" description="WW" evidence="13">
    <location>
        <begin position="379"/>
        <end position="412"/>
    </location>
</feature>
<dbReference type="PIRSF" id="PIRSF001569">
    <property type="entry name" value="E3_ub_ligase_SMURF1"/>
    <property type="match status" value="1"/>
</dbReference>
<dbReference type="InterPro" id="IPR000008">
    <property type="entry name" value="C2_dom"/>
</dbReference>
<dbReference type="InterPro" id="IPR035892">
    <property type="entry name" value="C2_domain_sf"/>
</dbReference>
<protein>
    <recommendedName>
        <fullName evidence="8">E3 ubiquitin-protein ligase</fullName>
        <ecNumber evidence="8">2.3.2.26</ecNumber>
    </recommendedName>
</protein>
<evidence type="ECO:0000256" key="11">
    <source>
        <dbReference type="SAM" id="MobiDB-lite"/>
    </source>
</evidence>
<comment type="subcellular location">
    <subcellularLocation>
        <location evidence="2">Cytoplasm</location>
    </subcellularLocation>
</comment>
<evidence type="ECO:0000313" key="16">
    <source>
        <dbReference type="Proteomes" id="UP001383192"/>
    </source>
</evidence>
<comment type="pathway">
    <text evidence="3 8">Protein modification; protein ubiquitination.</text>
</comment>
<dbReference type="CDD" id="cd08382">
    <property type="entry name" value="C2_Smurf-like"/>
    <property type="match status" value="1"/>
</dbReference>
<dbReference type="Gene3D" id="2.20.70.10">
    <property type="match status" value="2"/>
</dbReference>
<evidence type="ECO:0000256" key="10">
    <source>
        <dbReference type="PROSITE-ProRule" id="PRU00104"/>
    </source>
</evidence>
<dbReference type="InterPro" id="IPR036020">
    <property type="entry name" value="WW_dom_sf"/>
</dbReference>
<keyword evidence="4" id="KW-0963">Cytoplasm</keyword>
<feature type="compositionally biased region" description="Low complexity" evidence="11">
    <location>
        <begin position="161"/>
        <end position="177"/>
    </location>
</feature>
<dbReference type="InterPro" id="IPR035983">
    <property type="entry name" value="Hect_E3_ubiquitin_ligase"/>
</dbReference>
<dbReference type="Pfam" id="PF00397">
    <property type="entry name" value="WW"/>
    <property type="match status" value="3"/>
</dbReference>
<evidence type="ECO:0000256" key="2">
    <source>
        <dbReference type="ARBA" id="ARBA00004496"/>
    </source>
</evidence>
<evidence type="ECO:0000256" key="8">
    <source>
        <dbReference type="PIRNR" id="PIRNR001569"/>
    </source>
</evidence>
<dbReference type="SUPFAM" id="SSF56204">
    <property type="entry name" value="Hect, E3 ligase catalytic domain"/>
    <property type="match status" value="1"/>
</dbReference>
<feature type="active site" description="Glycyl thioester intermediate" evidence="9 10">
    <location>
        <position position="827"/>
    </location>
</feature>
<dbReference type="FunFam" id="3.30.2410.10:FF:000001">
    <property type="entry name" value="E3 ubiquitin-protein ligase NEDD4-like"/>
    <property type="match status" value="1"/>
</dbReference>
<dbReference type="PANTHER" id="PTHR11254">
    <property type="entry name" value="HECT DOMAIN UBIQUITIN-PROTEIN LIGASE"/>
    <property type="match status" value="1"/>
</dbReference>
<dbReference type="Gene3D" id="3.90.1750.10">
    <property type="entry name" value="Hect, E3 ligase catalytic domains"/>
    <property type="match status" value="1"/>
</dbReference>
<dbReference type="SMART" id="SM00239">
    <property type="entry name" value="C2"/>
    <property type="match status" value="1"/>
</dbReference>
<dbReference type="FunFam" id="2.20.70.10:FF:000077">
    <property type="entry name" value="E3 ubiquitin-protein ligase"/>
    <property type="match status" value="1"/>
</dbReference>
<dbReference type="PROSITE" id="PS50237">
    <property type="entry name" value="HECT"/>
    <property type="match status" value="1"/>
</dbReference>
<dbReference type="SMART" id="SM00456">
    <property type="entry name" value="WW"/>
    <property type="match status" value="3"/>
</dbReference>
<dbReference type="Gene3D" id="3.30.2160.10">
    <property type="entry name" value="Hect, E3 ligase catalytic domain"/>
    <property type="match status" value="1"/>
</dbReference>
<dbReference type="GO" id="GO:0005737">
    <property type="term" value="C:cytoplasm"/>
    <property type="evidence" value="ECO:0007669"/>
    <property type="project" value="UniProtKB-SubCell"/>
</dbReference>
<reference evidence="15 16" key="1">
    <citation type="submission" date="2024-01" db="EMBL/GenBank/DDBJ databases">
        <title>A draft genome for a cacao thread blight-causing isolate of Paramarasmius palmivorus.</title>
        <authorList>
            <person name="Baruah I.K."/>
            <person name="Bukari Y."/>
            <person name="Amoako-Attah I."/>
            <person name="Meinhardt L.W."/>
            <person name="Bailey B.A."/>
            <person name="Cohen S.P."/>
        </authorList>
    </citation>
    <scope>NUCLEOTIDE SEQUENCE [LARGE SCALE GENOMIC DNA]</scope>
    <source>
        <strain evidence="15 16">GH-12</strain>
    </source>
</reference>
<name>A0AAW0CZJ3_9AGAR</name>
<dbReference type="SMART" id="SM00119">
    <property type="entry name" value="HECTc"/>
    <property type="match status" value="1"/>
</dbReference>
<keyword evidence="16" id="KW-1185">Reference proteome</keyword>
<dbReference type="SUPFAM" id="SSF49562">
    <property type="entry name" value="C2 domain (Calcium/lipid-binding domain, CaLB)"/>
    <property type="match status" value="1"/>
</dbReference>
<dbReference type="InterPro" id="IPR024928">
    <property type="entry name" value="E3_ub_ligase_SMURF1"/>
</dbReference>
<dbReference type="Proteomes" id="UP001383192">
    <property type="component" value="Unassembled WGS sequence"/>
</dbReference>
<dbReference type="InterPro" id="IPR000569">
    <property type="entry name" value="HECT_dom"/>
</dbReference>
<feature type="compositionally biased region" description="Pro residues" evidence="11">
    <location>
        <begin position="238"/>
        <end position="250"/>
    </location>
</feature>
<dbReference type="FunFam" id="2.60.40.150:FF:000074">
    <property type="entry name" value="E3 ubiquitin-protein ligase"/>
    <property type="match status" value="1"/>
</dbReference>
<feature type="compositionally biased region" description="Low complexity" evidence="11">
    <location>
        <begin position="200"/>
        <end position="237"/>
    </location>
</feature>
<evidence type="ECO:0000259" key="12">
    <source>
        <dbReference type="PROSITE" id="PS50004"/>
    </source>
</evidence>
<evidence type="ECO:0000256" key="1">
    <source>
        <dbReference type="ARBA" id="ARBA00000885"/>
    </source>
</evidence>
<dbReference type="GO" id="GO:0006511">
    <property type="term" value="P:ubiquitin-dependent protein catabolic process"/>
    <property type="evidence" value="ECO:0007669"/>
    <property type="project" value="InterPro"/>
</dbReference>
<dbReference type="Gene3D" id="2.60.40.150">
    <property type="entry name" value="C2 domain"/>
    <property type="match status" value="1"/>
</dbReference>
<feature type="compositionally biased region" description="Polar residues" evidence="11">
    <location>
        <begin position="178"/>
        <end position="199"/>
    </location>
</feature>
<accession>A0AAW0CZJ3</accession>
<proteinExistence type="predicted"/>
<dbReference type="FunFam" id="2.20.70.10:FF:000017">
    <property type="entry name" value="E3 ubiquitin-protein ligase"/>
    <property type="match status" value="1"/>
</dbReference>
<feature type="domain" description="C2" evidence="12">
    <location>
        <begin position="1"/>
        <end position="114"/>
    </location>
</feature>
<dbReference type="PANTHER" id="PTHR11254:SF440">
    <property type="entry name" value="E3 UBIQUITIN-PROTEIN LIGASE NEDD-4"/>
    <property type="match status" value="1"/>
</dbReference>
<keyword evidence="6" id="KW-0677">Repeat</keyword>
<feature type="region of interest" description="Disordered" evidence="11">
    <location>
        <begin position="142"/>
        <end position="284"/>
    </location>
</feature>
<evidence type="ECO:0000256" key="5">
    <source>
        <dbReference type="ARBA" id="ARBA00022679"/>
    </source>
</evidence>
<dbReference type="InterPro" id="IPR001202">
    <property type="entry name" value="WW_dom"/>
</dbReference>
<feature type="compositionally biased region" description="Polar residues" evidence="11">
    <location>
        <begin position="142"/>
        <end position="156"/>
    </location>
</feature>
<dbReference type="InterPro" id="IPR050409">
    <property type="entry name" value="E3_ubiq-protein_ligase"/>
</dbReference>
<evidence type="ECO:0000256" key="6">
    <source>
        <dbReference type="ARBA" id="ARBA00022737"/>
    </source>
</evidence>
<evidence type="ECO:0000256" key="7">
    <source>
        <dbReference type="ARBA" id="ARBA00022786"/>
    </source>
</evidence>
<dbReference type="PROSITE" id="PS50020">
    <property type="entry name" value="WW_DOMAIN_2"/>
    <property type="match status" value="3"/>
</dbReference>
<feature type="domain" description="HECT" evidence="14">
    <location>
        <begin position="526"/>
        <end position="859"/>
    </location>
</feature>
<dbReference type="GO" id="GO:0016567">
    <property type="term" value="P:protein ubiquitination"/>
    <property type="evidence" value="ECO:0007669"/>
    <property type="project" value="TreeGrafter"/>
</dbReference>
<evidence type="ECO:0000259" key="13">
    <source>
        <dbReference type="PROSITE" id="PS50020"/>
    </source>
</evidence>
<dbReference type="CDD" id="cd00078">
    <property type="entry name" value="HECTc"/>
    <property type="match status" value="1"/>
</dbReference>
<dbReference type="Gene3D" id="3.30.2410.10">
    <property type="entry name" value="Hect, E3 ligase catalytic domain"/>
    <property type="match status" value="1"/>
</dbReference>
<evidence type="ECO:0000256" key="3">
    <source>
        <dbReference type="ARBA" id="ARBA00004906"/>
    </source>
</evidence>
<feature type="compositionally biased region" description="Low complexity" evidence="11">
    <location>
        <begin position="312"/>
        <end position="324"/>
    </location>
</feature>
<comment type="catalytic activity">
    <reaction evidence="1 8">
        <text>S-ubiquitinyl-[E2 ubiquitin-conjugating enzyme]-L-cysteine + [acceptor protein]-L-lysine = [E2 ubiquitin-conjugating enzyme]-L-cysteine + N(6)-ubiquitinyl-[acceptor protein]-L-lysine.</text>
        <dbReference type="EC" id="2.3.2.26"/>
    </reaction>
</comment>
<feature type="domain" description="WW" evidence="13">
    <location>
        <begin position="437"/>
        <end position="470"/>
    </location>
</feature>
<comment type="caution">
    <text evidence="15">The sequence shown here is derived from an EMBL/GenBank/DDBJ whole genome shotgun (WGS) entry which is preliminary data.</text>
</comment>
<organism evidence="15 16">
    <name type="scientific">Paramarasmius palmivorus</name>
    <dbReference type="NCBI Taxonomy" id="297713"/>
    <lineage>
        <taxon>Eukaryota</taxon>
        <taxon>Fungi</taxon>
        <taxon>Dikarya</taxon>
        <taxon>Basidiomycota</taxon>
        <taxon>Agaricomycotina</taxon>
        <taxon>Agaricomycetes</taxon>
        <taxon>Agaricomycetidae</taxon>
        <taxon>Agaricales</taxon>
        <taxon>Marasmiineae</taxon>
        <taxon>Marasmiaceae</taxon>
        <taxon>Paramarasmius</taxon>
    </lineage>
</organism>
<dbReference type="EC" id="2.3.2.26" evidence="8"/>
<keyword evidence="7 8" id="KW-0833">Ubl conjugation pathway</keyword>
<evidence type="ECO:0000259" key="14">
    <source>
        <dbReference type="PROSITE" id="PS50237"/>
    </source>
</evidence>
<dbReference type="Pfam" id="PF00632">
    <property type="entry name" value="HECT"/>
    <property type="match status" value="1"/>
</dbReference>
<dbReference type="FunFam" id="3.90.1750.10:FF:000005">
    <property type="entry name" value="E3 ubiquitin-protein ligase"/>
    <property type="match status" value="1"/>
</dbReference>
<feature type="compositionally biased region" description="Polar residues" evidence="11">
    <location>
        <begin position="301"/>
        <end position="311"/>
    </location>
</feature>
<evidence type="ECO:0000256" key="9">
    <source>
        <dbReference type="PIRSR" id="PIRSR001569-1"/>
    </source>
</evidence>
<dbReference type="PROSITE" id="PS50004">
    <property type="entry name" value="C2"/>
    <property type="match status" value="1"/>
</dbReference>
<dbReference type="EMBL" id="JAYKXP010000028">
    <property type="protein sequence ID" value="KAK7043672.1"/>
    <property type="molecule type" value="Genomic_DNA"/>
</dbReference>
<evidence type="ECO:0000256" key="4">
    <source>
        <dbReference type="ARBA" id="ARBA00022490"/>
    </source>
</evidence>
<dbReference type="SUPFAM" id="SSF51045">
    <property type="entry name" value="WW domain"/>
    <property type="match status" value="3"/>
</dbReference>